<evidence type="ECO:0000313" key="3">
    <source>
        <dbReference type="Proteomes" id="UP000327294"/>
    </source>
</evidence>
<name>A0A5P8JW80_9ACTN</name>
<reference evidence="2 3" key="1">
    <citation type="submission" date="2019-10" db="EMBL/GenBank/DDBJ databases">
        <title>Streptomyces sp. strain GY16 isolated from leaves of Broussonetia papyrifera.</title>
        <authorList>
            <person name="Mo P."/>
        </authorList>
    </citation>
    <scope>NUCLEOTIDE SEQUENCE [LARGE SCALE GENOMIC DNA]</scope>
    <source>
        <strain evidence="2 3">GY16</strain>
    </source>
</reference>
<feature type="region of interest" description="Disordered" evidence="1">
    <location>
        <begin position="35"/>
        <end position="87"/>
    </location>
</feature>
<sequence>MPRPPMAVVGGVPPVSSSAVIRSAGPGVKCTCPPGSGTTVSPDAAVPSGPAVSREAVGMPVSRLSQAAAPAGSGVSTTNPARSWSPR</sequence>
<dbReference type="KEGG" id="sphv:F9278_01655"/>
<proteinExistence type="predicted"/>
<dbReference type="AlphaFoldDB" id="A0A5P8JW80"/>
<accession>A0A5P8JW80</accession>
<keyword evidence="3" id="KW-1185">Reference proteome</keyword>
<feature type="compositionally biased region" description="Polar residues" evidence="1">
    <location>
        <begin position="74"/>
        <end position="87"/>
    </location>
</feature>
<organism evidence="2 3">
    <name type="scientific">Streptomyces phaeolivaceus</name>
    <dbReference type="NCBI Taxonomy" id="2653200"/>
    <lineage>
        <taxon>Bacteria</taxon>
        <taxon>Bacillati</taxon>
        <taxon>Actinomycetota</taxon>
        <taxon>Actinomycetes</taxon>
        <taxon>Kitasatosporales</taxon>
        <taxon>Streptomycetaceae</taxon>
        <taxon>Streptomyces</taxon>
    </lineage>
</organism>
<gene>
    <name evidence="2" type="ORF">F9278_01655</name>
</gene>
<protein>
    <submittedName>
        <fullName evidence="2">Uncharacterized protein</fullName>
    </submittedName>
</protein>
<evidence type="ECO:0000256" key="1">
    <source>
        <dbReference type="SAM" id="MobiDB-lite"/>
    </source>
</evidence>
<evidence type="ECO:0000313" key="2">
    <source>
        <dbReference type="EMBL" id="QFQ95111.1"/>
    </source>
</evidence>
<dbReference type="RefSeq" id="WP_152166648.1">
    <property type="nucleotide sequence ID" value="NZ_CP045096.1"/>
</dbReference>
<dbReference type="EMBL" id="CP045096">
    <property type="protein sequence ID" value="QFQ95111.1"/>
    <property type="molecule type" value="Genomic_DNA"/>
</dbReference>
<dbReference type="Proteomes" id="UP000327294">
    <property type="component" value="Chromosome"/>
</dbReference>